<keyword evidence="11" id="KW-0813">Transport</keyword>
<evidence type="ECO:0000256" key="8">
    <source>
        <dbReference type="ARBA" id="ARBA00023303"/>
    </source>
</evidence>
<evidence type="ECO:0000256" key="7">
    <source>
        <dbReference type="ARBA" id="ARBA00023136"/>
    </source>
</evidence>
<accession>A0A7J0BXG6</accession>
<dbReference type="AlphaFoldDB" id="A0A7J0BXG6"/>
<keyword evidence="8 11" id="KW-0407">Ion channel</keyword>
<keyword evidence="11" id="KW-0479">Metal-binding</keyword>
<comment type="subcellular location">
    <subcellularLocation>
        <location evidence="1 11">Cell membrane</location>
        <topology evidence="1 11">Multi-pass membrane protein</topology>
    </subcellularLocation>
</comment>
<comment type="function">
    <text evidence="11">Fluoride-specific ion channel. Important for reducing fluoride concentration in the cell, thus reducing its toxicity.</text>
</comment>
<dbReference type="GO" id="GO:0005886">
    <property type="term" value="C:plasma membrane"/>
    <property type="evidence" value="ECO:0007669"/>
    <property type="project" value="UniProtKB-SubCell"/>
</dbReference>
<evidence type="ECO:0000256" key="1">
    <source>
        <dbReference type="ARBA" id="ARBA00004651"/>
    </source>
</evidence>
<feature type="transmembrane region" description="Helical" evidence="11">
    <location>
        <begin position="33"/>
        <end position="55"/>
    </location>
</feature>
<comment type="catalytic activity">
    <reaction evidence="10">
        <text>fluoride(in) = fluoride(out)</text>
        <dbReference type="Rhea" id="RHEA:76159"/>
        <dbReference type="ChEBI" id="CHEBI:17051"/>
    </reaction>
    <physiologicalReaction direction="left-to-right" evidence="10">
        <dbReference type="Rhea" id="RHEA:76160"/>
    </physiologicalReaction>
</comment>
<evidence type="ECO:0000256" key="6">
    <source>
        <dbReference type="ARBA" id="ARBA00023065"/>
    </source>
</evidence>
<dbReference type="PANTHER" id="PTHR28259:SF1">
    <property type="entry name" value="FLUORIDE EXPORT PROTEIN 1-RELATED"/>
    <property type="match status" value="1"/>
</dbReference>
<dbReference type="Proteomes" id="UP000503820">
    <property type="component" value="Unassembled WGS sequence"/>
</dbReference>
<dbReference type="GO" id="GO:0140114">
    <property type="term" value="P:cellular detoxification of fluoride"/>
    <property type="evidence" value="ECO:0007669"/>
    <property type="project" value="UniProtKB-UniRule"/>
</dbReference>
<reference evidence="12 13" key="1">
    <citation type="submission" date="2020-05" db="EMBL/GenBank/DDBJ databases">
        <title>Draft genome sequence of Desulfovibrio psychrotolerans JS1T.</title>
        <authorList>
            <person name="Ueno A."/>
            <person name="Tamazawa S."/>
            <person name="Tamamura S."/>
            <person name="Murakami T."/>
            <person name="Kiyama T."/>
            <person name="Inomata H."/>
            <person name="Amano Y."/>
            <person name="Miyakawa K."/>
            <person name="Tamaki H."/>
            <person name="Naganuma T."/>
            <person name="Kaneko K."/>
        </authorList>
    </citation>
    <scope>NUCLEOTIDE SEQUENCE [LARGE SCALE GENOMIC DNA]</scope>
    <source>
        <strain evidence="12 13">JS1</strain>
    </source>
</reference>
<name>A0A7J0BXG6_9BACT</name>
<organism evidence="12 13">
    <name type="scientific">Desulfovibrio psychrotolerans</name>
    <dbReference type="NCBI Taxonomy" id="415242"/>
    <lineage>
        <taxon>Bacteria</taxon>
        <taxon>Pseudomonadati</taxon>
        <taxon>Thermodesulfobacteriota</taxon>
        <taxon>Desulfovibrionia</taxon>
        <taxon>Desulfovibrionales</taxon>
        <taxon>Desulfovibrionaceae</taxon>
        <taxon>Desulfovibrio</taxon>
    </lineage>
</organism>
<keyword evidence="7 11" id="KW-0472">Membrane</keyword>
<keyword evidence="13" id="KW-1185">Reference proteome</keyword>
<dbReference type="RefSeq" id="WP_174411008.1">
    <property type="nucleotide sequence ID" value="NZ_BLVP01000036.1"/>
</dbReference>
<feature type="transmembrane region" description="Helical" evidence="11">
    <location>
        <begin position="97"/>
        <end position="120"/>
    </location>
</feature>
<keyword evidence="3" id="KW-0997">Cell inner membrane</keyword>
<feature type="transmembrane region" description="Helical" evidence="11">
    <location>
        <begin position="67"/>
        <end position="85"/>
    </location>
</feature>
<keyword evidence="2 11" id="KW-1003">Cell membrane</keyword>
<comment type="activity regulation">
    <text evidence="11">Na(+) is not transported, but it plays an essential structural role and its presence is essential for fluoride channel function.</text>
</comment>
<proteinExistence type="inferred from homology"/>
<keyword evidence="5 11" id="KW-1133">Transmembrane helix</keyword>
<evidence type="ECO:0000313" key="12">
    <source>
        <dbReference type="EMBL" id="GFM38399.1"/>
    </source>
</evidence>
<evidence type="ECO:0000256" key="2">
    <source>
        <dbReference type="ARBA" id="ARBA00022475"/>
    </source>
</evidence>
<sequence length="124" mass="13238">MQKVLLIALAGGLGTLGRYTISGLVHRVFGAGFPAGTFMVNCLGCLLFGVAWSVIEERLSLPPDTRIIVLTGFMGAFTTFSTFIFETANLLNGGQWLYAFANCAGQLLVGMALLWLGLYAGKLL</sequence>
<comment type="similarity">
    <text evidence="9 11">Belongs to the fluoride channel Fluc/FEX (TC 1.A.43) family.</text>
</comment>
<dbReference type="InterPro" id="IPR003691">
    <property type="entry name" value="FluC"/>
</dbReference>
<feature type="binding site" evidence="11">
    <location>
        <position position="78"/>
    </location>
    <ligand>
        <name>Na(+)</name>
        <dbReference type="ChEBI" id="CHEBI:29101"/>
        <note>structural</note>
    </ligand>
</feature>
<gene>
    <name evidence="11 12" type="primary">crcB</name>
    <name evidence="11" type="synonym">fluC</name>
    <name evidence="12" type="ORF">DSM19430T_30830</name>
</gene>
<feature type="binding site" evidence="11">
    <location>
        <position position="75"/>
    </location>
    <ligand>
        <name>Na(+)</name>
        <dbReference type="ChEBI" id="CHEBI:29101"/>
        <note>structural</note>
    </ligand>
</feature>
<evidence type="ECO:0000256" key="5">
    <source>
        <dbReference type="ARBA" id="ARBA00022989"/>
    </source>
</evidence>
<dbReference type="GO" id="GO:0046872">
    <property type="term" value="F:metal ion binding"/>
    <property type="evidence" value="ECO:0007669"/>
    <property type="project" value="UniProtKB-KW"/>
</dbReference>
<evidence type="ECO:0000256" key="9">
    <source>
        <dbReference type="ARBA" id="ARBA00035120"/>
    </source>
</evidence>
<protein>
    <recommendedName>
        <fullName evidence="11">Fluoride-specific ion channel FluC</fullName>
    </recommendedName>
</protein>
<evidence type="ECO:0000256" key="3">
    <source>
        <dbReference type="ARBA" id="ARBA00022519"/>
    </source>
</evidence>
<dbReference type="EMBL" id="BLVP01000036">
    <property type="protein sequence ID" value="GFM38399.1"/>
    <property type="molecule type" value="Genomic_DNA"/>
</dbReference>
<dbReference type="HAMAP" id="MF_00454">
    <property type="entry name" value="FluC"/>
    <property type="match status" value="1"/>
</dbReference>
<dbReference type="GO" id="GO:0062054">
    <property type="term" value="F:fluoride channel activity"/>
    <property type="evidence" value="ECO:0007669"/>
    <property type="project" value="UniProtKB-UniRule"/>
</dbReference>
<dbReference type="PANTHER" id="PTHR28259">
    <property type="entry name" value="FLUORIDE EXPORT PROTEIN 1-RELATED"/>
    <property type="match status" value="1"/>
</dbReference>
<keyword evidence="6 11" id="KW-0406">Ion transport</keyword>
<evidence type="ECO:0000256" key="11">
    <source>
        <dbReference type="HAMAP-Rule" id="MF_00454"/>
    </source>
</evidence>
<evidence type="ECO:0000256" key="10">
    <source>
        <dbReference type="ARBA" id="ARBA00035585"/>
    </source>
</evidence>
<evidence type="ECO:0000313" key="13">
    <source>
        <dbReference type="Proteomes" id="UP000503820"/>
    </source>
</evidence>
<dbReference type="Pfam" id="PF02537">
    <property type="entry name" value="CRCB"/>
    <property type="match status" value="1"/>
</dbReference>
<evidence type="ECO:0000256" key="4">
    <source>
        <dbReference type="ARBA" id="ARBA00022692"/>
    </source>
</evidence>
<keyword evidence="11" id="KW-0915">Sodium</keyword>
<keyword evidence="4 11" id="KW-0812">Transmembrane</keyword>
<comment type="caution">
    <text evidence="12">The sequence shown here is derived from an EMBL/GenBank/DDBJ whole genome shotgun (WGS) entry which is preliminary data.</text>
</comment>